<dbReference type="EnsemblMetazoa" id="PPA26083.1">
    <property type="protein sequence ID" value="PPA26083.1"/>
    <property type="gene ID" value="WBGene00115637"/>
</dbReference>
<dbReference type="PANTHER" id="PTHR11571">
    <property type="entry name" value="GLUTATHIONE S-TRANSFERASE"/>
    <property type="match status" value="1"/>
</dbReference>
<accession>A0A454XL72</accession>
<dbReference type="SUPFAM" id="SSF52833">
    <property type="entry name" value="Thioredoxin-like"/>
    <property type="match status" value="1"/>
</dbReference>
<dbReference type="InterPro" id="IPR004045">
    <property type="entry name" value="Glutathione_S-Trfase_N"/>
</dbReference>
<evidence type="ECO:0000313" key="5">
    <source>
        <dbReference type="EnsemblMetazoa" id="PPA26083.1"/>
    </source>
</evidence>
<dbReference type="Gene3D" id="1.20.1050.10">
    <property type="match status" value="1"/>
</dbReference>
<dbReference type="SFLD" id="SFLDG01205">
    <property type="entry name" value="AMPS.1"/>
    <property type="match status" value="1"/>
</dbReference>
<keyword evidence="2" id="KW-0808">Transferase</keyword>
<dbReference type="GO" id="GO:0006749">
    <property type="term" value="P:glutathione metabolic process"/>
    <property type="evidence" value="ECO:0000318"/>
    <property type="project" value="GO_Central"/>
</dbReference>
<dbReference type="SFLD" id="SFLDG00363">
    <property type="entry name" value="AMPS_(cytGST):_Alpha-__Mu-__Pi"/>
    <property type="match status" value="1"/>
</dbReference>
<dbReference type="FunFam" id="1.20.1050.10:FF:000044">
    <property type="entry name" value="Glutathione S-transferase"/>
    <property type="match status" value="1"/>
</dbReference>
<gene>
    <name evidence="5" type="primary">WBGene00115637</name>
</gene>
<dbReference type="EC" id="2.5.1.18" evidence="1"/>
<dbReference type="CDD" id="cd03192">
    <property type="entry name" value="GST_C_Sigma_like"/>
    <property type="match status" value="1"/>
</dbReference>
<dbReference type="GO" id="GO:0004364">
    <property type="term" value="F:glutathione transferase activity"/>
    <property type="evidence" value="ECO:0000318"/>
    <property type="project" value="GO_Central"/>
</dbReference>
<dbReference type="Proteomes" id="UP000005239">
    <property type="component" value="Unassembled WGS sequence"/>
</dbReference>
<dbReference type="Pfam" id="PF14497">
    <property type="entry name" value="GST_C_3"/>
    <property type="match status" value="1"/>
</dbReference>
<evidence type="ECO:0000313" key="6">
    <source>
        <dbReference type="Proteomes" id="UP000005239"/>
    </source>
</evidence>
<dbReference type="OrthoDB" id="414243at2759"/>
<evidence type="ECO:0000256" key="4">
    <source>
        <dbReference type="ARBA" id="ARBA00047960"/>
    </source>
</evidence>
<dbReference type="InterPro" id="IPR050213">
    <property type="entry name" value="GST_superfamily"/>
</dbReference>
<name>A0A454XL72_PRIPA</name>
<dbReference type="InterPro" id="IPR004046">
    <property type="entry name" value="GST_C"/>
</dbReference>
<dbReference type="Gene3D" id="3.40.30.10">
    <property type="entry name" value="Glutaredoxin"/>
    <property type="match status" value="1"/>
</dbReference>
<proteinExistence type="inferred from homology"/>
<dbReference type="InterPro" id="IPR036249">
    <property type="entry name" value="Thioredoxin-like_sf"/>
</dbReference>
<comment type="catalytic activity">
    <reaction evidence="4">
        <text>RX + glutathione = an S-substituted glutathione + a halide anion + H(+)</text>
        <dbReference type="Rhea" id="RHEA:16437"/>
        <dbReference type="ChEBI" id="CHEBI:15378"/>
        <dbReference type="ChEBI" id="CHEBI:16042"/>
        <dbReference type="ChEBI" id="CHEBI:17792"/>
        <dbReference type="ChEBI" id="CHEBI:57925"/>
        <dbReference type="ChEBI" id="CHEBI:90779"/>
        <dbReference type="EC" id="2.5.1.18"/>
    </reaction>
</comment>
<reference evidence="6" key="1">
    <citation type="journal article" date="2008" name="Nat. Genet.">
        <title>The Pristionchus pacificus genome provides a unique perspective on nematode lifestyle and parasitism.</title>
        <authorList>
            <person name="Dieterich C."/>
            <person name="Clifton S.W."/>
            <person name="Schuster L.N."/>
            <person name="Chinwalla A."/>
            <person name="Delehaunty K."/>
            <person name="Dinkelacker I."/>
            <person name="Fulton L."/>
            <person name="Fulton R."/>
            <person name="Godfrey J."/>
            <person name="Minx P."/>
            <person name="Mitreva M."/>
            <person name="Roeseler W."/>
            <person name="Tian H."/>
            <person name="Witte H."/>
            <person name="Yang S.P."/>
            <person name="Wilson R.K."/>
            <person name="Sommer R.J."/>
        </authorList>
    </citation>
    <scope>NUCLEOTIDE SEQUENCE [LARGE SCALE GENOMIC DNA]</scope>
    <source>
        <strain evidence="6">PS312</strain>
    </source>
</reference>
<dbReference type="PANTHER" id="PTHR11571:SF224">
    <property type="entry name" value="HEMATOPOIETIC PROSTAGLANDIN D SYNTHASE"/>
    <property type="match status" value="1"/>
</dbReference>
<protein>
    <recommendedName>
        <fullName evidence="1">glutathione transferase</fullName>
        <ecNumber evidence="1">2.5.1.18</ecNumber>
    </recommendedName>
</protein>
<dbReference type="OMA" id="KHEMPFE"/>
<dbReference type="Pfam" id="PF02798">
    <property type="entry name" value="GST_N"/>
    <property type="match status" value="1"/>
</dbReference>
<comment type="similarity">
    <text evidence="3">Belongs to the GST superfamily. Sigma family.</text>
</comment>
<keyword evidence="6" id="KW-1185">Reference proteome</keyword>
<dbReference type="PROSITE" id="PS50404">
    <property type="entry name" value="GST_NTER"/>
    <property type="match status" value="1"/>
</dbReference>
<accession>A0A8R1YJ55</accession>
<dbReference type="InterPro" id="IPR036282">
    <property type="entry name" value="Glutathione-S-Trfase_C_sf"/>
</dbReference>
<dbReference type="SFLD" id="SFLDS00019">
    <property type="entry name" value="Glutathione_Transferase_(cytos"/>
    <property type="match status" value="1"/>
</dbReference>
<dbReference type="AlphaFoldDB" id="A0A454XL72"/>
<sequence length="207" mass="22875">MPSYKITYFPARGRAEVARQILTLAGVPFEDNRLPMDQWPAYKEKTPFGQMPVLEVDGKEIPQSYAIFRYLAKEHGFAGVSAYQRALVDALADQHKDYTGEIASAMVVFMGFAPGDKDALVKDVAEPARDKYFSILEKIAKGNEKNGFFIGASLTWVDLLIADFVGTITSFIPGHLDAFPSVLATVAKINATPKLKEWIASRPASHF</sequence>
<evidence type="ECO:0000256" key="2">
    <source>
        <dbReference type="ARBA" id="ARBA00022679"/>
    </source>
</evidence>
<dbReference type="CDD" id="cd03039">
    <property type="entry name" value="GST_N_Sigma_like"/>
    <property type="match status" value="1"/>
</dbReference>
<dbReference type="InterPro" id="IPR010987">
    <property type="entry name" value="Glutathione-S-Trfase_C-like"/>
</dbReference>
<reference evidence="5" key="2">
    <citation type="submission" date="2022-06" db="UniProtKB">
        <authorList>
            <consortium name="EnsemblMetazoa"/>
        </authorList>
    </citation>
    <scope>IDENTIFICATION</scope>
    <source>
        <strain evidence="5">PS312</strain>
    </source>
</reference>
<dbReference type="FunFam" id="3.40.30.10:FF:000189">
    <property type="entry name" value="Glutathione S-Transferase"/>
    <property type="match status" value="1"/>
</dbReference>
<dbReference type="PROSITE" id="PS50405">
    <property type="entry name" value="GST_CTER"/>
    <property type="match status" value="1"/>
</dbReference>
<organism evidence="5 6">
    <name type="scientific">Pristionchus pacificus</name>
    <name type="common">Parasitic nematode worm</name>
    <dbReference type="NCBI Taxonomy" id="54126"/>
    <lineage>
        <taxon>Eukaryota</taxon>
        <taxon>Metazoa</taxon>
        <taxon>Ecdysozoa</taxon>
        <taxon>Nematoda</taxon>
        <taxon>Chromadorea</taxon>
        <taxon>Rhabditida</taxon>
        <taxon>Rhabditina</taxon>
        <taxon>Diplogasteromorpha</taxon>
        <taxon>Diplogasteroidea</taxon>
        <taxon>Neodiplogasteridae</taxon>
        <taxon>Pristionchus</taxon>
    </lineage>
</organism>
<dbReference type="InterPro" id="IPR040079">
    <property type="entry name" value="Glutathione_S-Trfase"/>
</dbReference>
<evidence type="ECO:0000256" key="3">
    <source>
        <dbReference type="ARBA" id="ARBA00038317"/>
    </source>
</evidence>
<evidence type="ECO:0000256" key="1">
    <source>
        <dbReference type="ARBA" id="ARBA00012452"/>
    </source>
</evidence>
<dbReference type="SUPFAM" id="SSF47616">
    <property type="entry name" value="GST C-terminal domain-like"/>
    <property type="match status" value="1"/>
</dbReference>